<comment type="caution">
    <text evidence="2">The sequence shown here is derived from an EMBL/GenBank/DDBJ whole genome shotgun (WGS) entry which is preliminary data.</text>
</comment>
<organism evidence="2 3">
    <name type="scientific">Rhipicephalus sanguineus</name>
    <name type="common">Brown dog tick</name>
    <name type="synonym">Ixodes sanguineus</name>
    <dbReference type="NCBI Taxonomy" id="34632"/>
    <lineage>
        <taxon>Eukaryota</taxon>
        <taxon>Metazoa</taxon>
        <taxon>Ecdysozoa</taxon>
        <taxon>Arthropoda</taxon>
        <taxon>Chelicerata</taxon>
        <taxon>Arachnida</taxon>
        <taxon>Acari</taxon>
        <taxon>Parasitiformes</taxon>
        <taxon>Ixodida</taxon>
        <taxon>Ixodoidea</taxon>
        <taxon>Ixodidae</taxon>
        <taxon>Rhipicephalinae</taxon>
        <taxon>Rhipicephalus</taxon>
        <taxon>Rhipicephalus</taxon>
    </lineage>
</organism>
<proteinExistence type="predicted"/>
<gene>
    <name evidence="2" type="ORF">HPB52_025204</name>
</gene>
<reference evidence="2" key="2">
    <citation type="submission" date="2021-09" db="EMBL/GenBank/DDBJ databases">
        <authorList>
            <person name="Jia N."/>
            <person name="Wang J."/>
            <person name="Shi W."/>
            <person name="Du L."/>
            <person name="Sun Y."/>
            <person name="Zhan W."/>
            <person name="Jiang J."/>
            <person name="Wang Q."/>
            <person name="Zhang B."/>
            <person name="Ji P."/>
            <person name="Sakyi L.B."/>
            <person name="Cui X."/>
            <person name="Yuan T."/>
            <person name="Jiang B."/>
            <person name="Yang W."/>
            <person name="Lam T.T.-Y."/>
            <person name="Chang Q."/>
            <person name="Ding S."/>
            <person name="Wang X."/>
            <person name="Zhu J."/>
            <person name="Ruan X."/>
            <person name="Zhao L."/>
            <person name="Wei J."/>
            <person name="Que T."/>
            <person name="Du C."/>
            <person name="Cheng J."/>
            <person name="Dai P."/>
            <person name="Han X."/>
            <person name="Huang E."/>
            <person name="Gao Y."/>
            <person name="Liu J."/>
            <person name="Shao H."/>
            <person name="Ye R."/>
            <person name="Li L."/>
            <person name="Wei W."/>
            <person name="Wang X."/>
            <person name="Wang C."/>
            <person name="Huo Q."/>
            <person name="Li W."/>
            <person name="Guo W."/>
            <person name="Chen H."/>
            <person name="Chen S."/>
            <person name="Zhou L."/>
            <person name="Zhou L."/>
            <person name="Ni X."/>
            <person name="Tian J."/>
            <person name="Zhou Y."/>
            <person name="Sheng Y."/>
            <person name="Liu T."/>
            <person name="Pan Y."/>
            <person name="Xia L."/>
            <person name="Li J."/>
            <person name="Zhao F."/>
            <person name="Cao W."/>
        </authorList>
    </citation>
    <scope>NUCLEOTIDE SEQUENCE</scope>
    <source>
        <strain evidence="2">Rsan-2018</strain>
        <tissue evidence="2">Larvae</tissue>
    </source>
</reference>
<evidence type="ECO:0000256" key="1">
    <source>
        <dbReference type="SAM" id="MobiDB-lite"/>
    </source>
</evidence>
<evidence type="ECO:0000313" key="2">
    <source>
        <dbReference type="EMBL" id="KAH7931864.1"/>
    </source>
</evidence>
<accession>A0A9D4SMZ2</accession>
<dbReference type="AlphaFoldDB" id="A0A9D4SMZ2"/>
<dbReference type="EMBL" id="JABSTV010001912">
    <property type="protein sequence ID" value="KAH7931864.1"/>
    <property type="molecule type" value="Genomic_DNA"/>
</dbReference>
<sequence length="99" mass="11660">MTPEERLEEPDEASITFLPDWRRARARHAVAYTLRKVPNTLLHSGQTWEMSWQPRMQKGARQQPKKHLRRITPRRHPPRTASCTVGDSVRGLEKFIYIT</sequence>
<dbReference type="Proteomes" id="UP000821837">
    <property type="component" value="Unassembled WGS sequence"/>
</dbReference>
<evidence type="ECO:0000313" key="3">
    <source>
        <dbReference type="Proteomes" id="UP000821837"/>
    </source>
</evidence>
<feature type="compositionally biased region" description="Basic residues" evidence="1">
    <location>
        <begin position="63"/>
        <end position="78"/>
    </location>
</feature>
<protein>
    <submittedName>
        <fullName evidence="2">Uncharacterized protein</fullName>
    </submittedName>
</protein>
<reference evidence="2" key="1">
    <citation type="journal article" date="2020" name="Cell">
        <title>Large-Scale Comparative Analyses of Tick Genomes Elucidate Their Genetic Diversity and Vector Capacities.</title>
        <authorList>
            <consortium name="Tick Genome and Microbiome Consortium (TIGMIC)"/>
            <person name="Jia N."/>
            <person name="Wang J."/>
            <person name="Shi W."/>
            <person name="Du L."/>
            <person name="Sun Y."/>
            <person name="Zhan W."/>
            <person name="Jiang J.F."/>
            <person name="Wang Q."/>
            <person name="Zhang B."/>
            <person name="Ji P."/>
            <person name="Bell-Sakyi L."/>
            <person name="Cui X.M."/>
            <person name="Yuan T.T."/>
            <person name="Jiang B.G."/>
            <person name="Yang W.F."/>
            <person name="Lam T.T."/>
            <person name="Chang Q.C."/>
            <person name="Ding S.J."/>
            <person name="Wang X.J."/>
            <person name="Zhu J.G."/>
            <person name="Ruan X.D."/>
            <person name="Zhao L."/>
            <person name="Wei J.T."/>
            <person name="Ye R.Z."/>
            <person name="Que T.C."/>
            <person name="Du C.H."/>
            <person name="Zhou Y.H."/>
            <person name="Cheng J.X."/>
            <person name="Dai P.F."/>
            <person name="Guo W.B."/>
            <person name="Han X.H."/>
            <person name="Huang E.J."/>
            <person name="Li L.F."/>
            <person name="Wei W."/>
            <person name="Gao Y.C."/>
            <person name="Liu J.Z."/>
            <person name="Shao H.Z."/>
            <person name="Wang X."/>
            <person name="Wang C.C."/>
            <person name="Yang T.C."/>
            <person name="Huo Q.B."/>
            <person name="Li W."/>
            <person name="Chen H.Y."/>
            <person name="Chen S.E."/>
            <person name="Zhou L.G."/>
            <person name="Ni X.B."/>
            <person name="Tian J.H."/>
            <person name="Sheng Y."/>
            <person name="Liu T."/>
            <person name="Pan Y.S."/>
            <person name="Xia L.Y."/>
            <person name="Li J."/>
            <person name="Zhao F."/>
            <person name="Cao W.C."/>
        </authorList>
    </citation>
    <scope>NUCLEOTIDE SEQUENCE</scope>
    <source>
        <strain evidence="2">Rsan-2018</strain>
    </source>
</reference>
<name>A0A9D4SMZ2_RHISA</name>
<feature type="region of interest" description="Disordered" evidence="1">
    <location>
        <begin position="52"/>
        <end position="85"/>
    </location>
</feature>
<keyword evidence="3" id="KW-1185">Reference proteome</keyword>